<organism evidence="1 2">
    <name type="scientific">Collybia nuda</name>
    <dbReference type="NCBI Taxonomy" id="64659"/>
    <lineage>
        <taxon>Eukaryota</taxon>
        <taxon>Fungi</taxon>
        <taxon>Dikarya</taxon>
        <taxon>Basidiomycota</taxon>
        <taxon>Agaricomycotina</taxon>
        <taxon>Agaricomycetes</taxon>
        <taxon>Agaricomycetidae</taxon>
        <taxon>Agaricales</taxon>
        <taxon>Tricholomatineae</taxon>
        <taxon>Clitocybaceae</taxon>
        <taxon>Collybia</taxon>
    </lineage>
</organism>
<accession>A0A9P6CK65</accession>
<sequence>MRTESRFLPVACGYCHNTSLMASCPAASIYRELSYLLLRLWRSRTKDDAKAQKEAVQQWALPEQCNVPNL</sequence>
<evidence type="ECO:0000313" key="1">
    <source>
        <dbReference type="EMBL" id="KAF9463524.1"/>
    </source>
</evidence>
<evidence type="ECO:0000313" key="2">
    <source>
        <dbReference type="Proteomes" id="UP000807353"/>
    </source>
</evidence>
<dbReference type="AlphaFoldDB" id="A0A9P6CK65"/>
<reference evidence="1" key="1">
    <citation type="submission" date="2020-11" db="EMBL/GenBank/DDBJ databases">
        <authorList>
            <consortium name="DOE Joint Genome Institute"/>
            <person name="Ahrendt S."/>
            <person name="Riley R."/>
            <person name="Andreopoulos W."/>
            <person name="Labutti K."/>
            <person name="Pangilinan J."/>
            <person name="Ruiz-Duenas F.J."/>
            <person name="Barrasa J.M."/>
            <person name="Sanchez-Garcia M."/>
            <person name="Camarero S."/>
            <person name="Miyauchi S."/>
            <person name="Serrano A."/>
            <person name="Linde D."/>
            <person name="Babiker R."/>
            <person name="Drula E."/>
            <person name="Ayuso-Fernandez I."/>
            <person name="Pacheco R."/>
            <person name="Padilla G."/>
            <person name="Ferreira P."/>
            <person name="Barriuso J."/>
            <person name="Kellner H."/>
            <person name="Castanera R."/>
            <person name="Alfaro M."/>
            <person name="Ramirez L."/>
            <person name="Pisabarro A.G."/>
            <person name="Kuo A."/>
            <person name="Tritt A."/>
            <person name="Lipzen A."/>
            <person name="He G."/>
            <person name="Yan M."/>
            <person name="Ng V."/>
            <person name="Cullen D."/>
            <person name="Martin F."/>
            <person name="Rosso M.-N."/>
            <person name="Henrissat B."/>
            <person name="Hibbett D."/>
            <person name="Martinez A.T."/>
            <person name="Grigoriev I.V."/>
        </authorList>
    </citation>
    <scope>NUCLEOTIDE SEQUENCE</scope>
    <source>
        <strain evidence="1">CBS 247.69</strain>
    </source>
</reference>
<keyword evidence="2" id="KW-1185">Reference proteome</keyword>
<protein>
    <submittedName>
        <fullName evidence="1">Uncharacterized protein</fullName>
    </submittedName>
</protein>
<dbReference type="PROSITE" id="PS51257">
    <property type="entry name" value="PROKAR_LIPOPROTEIN"/>
    <property type="match status" value="1"/>
</dbReference>
<name>A0A9P6CK65_9AGAR</name>
<dbReference type="Proteomes" id="UP000807353">
    <property type="component" value="Unassembled WGS sequence"/>
</dbReference>
<proteinExistence type="predicted"/>
<comment type="caution">
    <text evidence="1">The sequence shown here is derived from an EMBL/GenBank/DDBJ whole genome shotgun (WGS) entry which is preliminary data.</text>
</comment>
<dbReference type="EMBL" id="MU150261">
    <property type="protein sequence ID" value="KAF9463524.1"/>
    <property type="molecule type" value="Genomic_DNA"/>
</dbReference>
<gene>
    <name evidence="1" type="ORF">BDZ94DRAFT_1258455</name>
</gene>